<dbReference type="AlphaFoldDB" id="A0A4Q2USW6"/>
<dbReference type="Proteomes" id="UP000290407">
    <property type="component" value="Unassembled WGS sequence"/>
</dbReference>
<dbReference type="SUPFAM" id="SSF74650">
    <property type="entry name" value="Galactose mutarotase-like"/>
    <property type="match status" value="1"/>
</dbReference>
<dbReference type="InterPro" id="IPR041147">
    <property type="entry name" value="GH38_C"/>
</dbReference>
<gene>
    <name evidence="2" type="ORF">EQG79_02250</name>
</gene>
<evidence type="ECO:0000313" key="3">
    <source>
        <dbReference type="Proteomes" id="UP000290407"/>
    </source>
</evidence>
<dbReference type="RefSeq" id="WP_129599661.1">
    <property type="nucleotide sequence ID" value="NZ_SBLB01000001.1"/>
</dbReference>
<dbReference type="GO" id="GO:0009313">
    <property type="term" value="P:oligosaccharide catabolic process"/>
    <property type="evidence" value="ECO:0007669"/>
    <property type="project" value="TreeGrafter"/>
</dbReference>
<proteinExistence type="predicted"/>
<dbReference type="Pfam" id="PF17677">
    <property type="entry name" value="Glyco_hydro38C2"/>
    <property type="match status" value="1"/>
</dbReference>
<dbReference type="GO" id="GO:0004559">
    <property type="term" value="F:alpha-mannosidase activity"/>
    <property type="evidence" value="ECO:0007669"/>
    <property type="project" value="TreeGrafter"/>
</dbReference>
<keyword evidence="2" id="KW-0378">Hydrolase</keyword>
<comment type="caution">
    <text evidence="2">The sequence shown here is derived from an EMBL/GenBank/DDBJ whole genome shotgun (WGS) entry which is preliminary data.</text>
</comment>
<accession>A0A4Q2USW6</accession>
<evidence type="ECO:0000313" key="2">
    <source>
        <dbReference type="EMBL" id="RYC70991.1"/>
    </source>
</evidence>
<dbReference type="InterPro" id="IPR011013">
    <property type="entry name" value="Gal_mutarotase_sf_dom"/>
</dbReference>
<reference evidence="2 3" key="1">
    <citation type="submission" date="2019-01" db="EMBL/GenBank/DDBJ databases">
        <title>Spirosoma flava sp. nov., a propanil-degrading bacterium isolated from herbicide-contaminated soil.</title>
        <authorList>
            <person name="Zhang L."/>
            <person name="Jiang J.-D."/>
        </authorList>
    </citation>
    <scope>NUCLEOTIDE SEQUENCE [LARGE SCALE GENOMIC DNA]</scope>
    <source>
        <strain evidence="2 3">TY50</strain>
    </source>
</reference>
<protein>
    <submittedName>
        <fullName evidence="2">Glycoside hydrolase</fullName>
    </submittedName>
</protein>
<dbReference type="PANTHER" id="PTHR46017">
    <property type="entry name" value="ALPHA-MANNOSIDASE 2C1"/>
    <property type="match status" value="1"/>
</dbReference>
<feature type="domain" description="Glycosyl hydrolases family 38 C-terminal" evidence="1">
    <location>
        <begin position="807"/>
        <end position="875"/>
    </location>
</feature>
<keyword evidence="3" id="KW-1185">Reference proteome</keyword>
<dbReference type="PANTHER" id="PTHR46017:SF1">
    <property type="entry name" value="ALPHA-MANNOSIDASE 2C1"/>
    <property type="match status" value="1"/>
</dbReference>
<organism evidence="2 3">
    <name type="scientific">Spirosoma sordidisoli</name>
    <dbReference type="NCBI Taxonomy" id="2502893"/>
    <lineage>
        <taxon>Bacteria</taxon>
        <taxon>Pseudomonadati</taxon>
        <taxon>Bacteroidota</taxon>
        <taxon>Cytophagia</taxon>
        <taxon>Cytophagales</taxon>
        <taxon>Cytophagaceae</taxon>
        <taxon>Spirosoma</taxon>
    </lineage>
</organism>
<evidence type="ECO:0000259" key="1">
    <source>
        <dbReference type="Pfam" id="PF17677"/>
    </source>
</evidence>
<dbReference type="EMBL" id="SBLB01000001">
    <property type="protein sequence ID" value="RYC70991.1"/>
    <property type="molecule type" value="Genomic_DNA"/>
</dbReference>
<name>A0A4Q2USW6_9BACT</name>
<dbReference type="GO" id="GO:0030246">
    <property type="term" value="F:carbohydrate binding"/>
    <property type="evidence" value="ECO:0007669"/>
    <property type="project" value="InterPro"/>
</dbReference>
<sequence>MSRLSVILLGVVLLLLLAVTLNAQPVKRLYLANDDHTDYMWTGNEAQYDTVFVRMLDYYLRQIDSTQQLPDDFQARFNCDGSYWLKTYQKFRSPAQFERLIGRIRSGHISSPLNGLVSTYGGQPTEAVLRGMYYAGQLERQWNLRFRMAVCMENQTLPLGLSSLWAGSGAKYSWRGVCGCASKISHESLAHRRNQLYRYMGQDGRSVIMKWYNRPIYNGRTLGGYAEARREKVPTDIVGDMGKVIADLTTMCDTVSTRSVYPFNVAGAFGYGWDDLDTYVSPAFTTAAQRYSTATRRVRVSNEEDFFADVERTYPKLPTESVSYGNEWDLYPVSMNETTAHIRRATEKLRSAEGLAALVSLKDSTFARDLKTARDLAWEAYGLYWEHDWTADGPVSKRERADWQTKLHHRIVGYVDSLYTRAVLAMGQQIKGSQTGTLASRFYVFNPLNWSRNDVADFAYAGQQPVRVIDVQTKREVVSQPIQKGGKPFVRIWAENVPSVGYKVYEIQQGAPTRRPDAAEVAGEFIQNDYYRIRLKKSGVISELYDRKANRQLVKQTNGRLLNDIGTKNPNAGNELMVENKGPVSVTFKAVSNDPIAHTVRVTLFRNNRIDIEDSLQANFGDVKAWSFSLNLDKPTTNHEELGAILTAKKETRGGHYASQNARLDYQTFNHFADVAEPTYGVTISNQDCSFFKLGQSTATAARPDSLWETSAQLNALAGGQVDTYGSGKKDTLRLGIYNQNGVKDLRYHFALTTHSGAFDALAAMKFSLEHQNPLVAGAVTGNAGTYPETTFSLLKTDAPGLLIWGLKPSEEGINNGLIARFWNLNKTAATPTLNWALPIRRAWQTTHIETNEQVLKPISTSLKTSFSPRQLNTYRIQF</sequence>